<dbReference type="GO" id="GO:0006564">
    <property type="term" value="P:L-serine biosynthetic process"/>
    <property type="evidence" value="ECO:0007669"/>
    <property type="project" value="InterPro"/>
</dbReference>
<comment type="cofactor">
    <cofactor evidence="1">
        <name>pyridoxal 5'-phosphate</name>
        <dbReference type="ChEBI" id="CHEBI:597326"/>
    </cofactor>
</comment>
<evidence type="ECO:0000256" key="5">
    <source>
        <dbReference type="ARBA" id="ARBA00022898"/>
    </source>
</evidence>
<sequence>MVKRARWLARDSKRNYEKATLLYSAIDNSDFYINRIATENRSLMNVPFQMSSPALDAVFLKEAEEQGLVALKGHRVSGGMRCIYL</sequence>
<keyword evidence="5" id="KW-0663">Pyridoxal phosphate</keyword>
<evidence type="ECO:0000256" key="6">
    <source>
        <dbReference type="ARBA" id="ARBA00029440"/>
    </source>
</evidence>
<protein>
    <submittedName>
        <fullName evidence="8">Phosphoserine aminotransferase</fullName>
        <ecNumber evidence="8">2.6.1.52</ecNumber>
    </submittedName>
</protein>
<dbReference type="GO" id="GO:0005737">
    <property type="term" value="C:cytoplasm"/>
    <property type="evidence" value="ECO:0007669"/>
    <property type="project" value="TreeGrafter"/>
</dbReference>
<evidence type="ECO:0000256" key="3">
    <source>
        <dbReference type="ARBA" id="ARBA00022605"/>
    </source>
</evidence>
<evidence type="ECO:0000313" key="9">
    <source>
        <dbReference type="Proteomes" id="UP000254191"/>
    </source>
</evidence>
<keyword evidence="3" id="KW-0028">Amino-acid biosynthesis</keyword>
<name>A0A379FGP7_PROMI</name>
<evidence type="ECO:0000256" key="2">
    <source>
        <dbReference type="ARBA" id="ARBA00022576"/>
    </source>
</evidence>
<dbReference type="EMBL" id="UGTS01000004">
    <property type="protein sequence ID" value="SUC19185.1"/>
    <property type="molecule type" value="Genomic_DNA"/>
</dbReference>
<dbReference type="InterPro" id="IPR015424">
    <property type="entry name" value="PyrdxlP-dep_Trfase"/>
</dbReference>
<keyword evidence="4 8" id="KW-0808">Transferase</keyword>
<evidence type="ECO:0000256" key="1">
    <source>
        <dbReference type="ARBA" id="ARBA00001933"/>
    </source>
</evidence>
<evidence type="ECO:0000256" key="4">
    <source>
        <dbReference type="ARBA" id="ARBA00022679"/>
    </source>
</evidence>
<reference evidence="8 9" key="1">
    <citation type="submission" date="2018-06" db="EMBL/GenBank/DDBJ databases">
        <authorList>
            <consortium name="Pathogen Informatics"/>
            <person name="Doyle S."/>
        </authorList>
    </citation>
    <scope>NUCLEOTIDE SEQUENCE [LARGE SCALE GENOMIC DNA]</scope>
    <source>
        <strain evidence="8 9">NCTC11938</strain>
    </source>
</reference>
<dbReference type="Gene3D" id="3.90.1150.10">
    <property type="entry name" value="Aspartate Aminotransferase, domain 1"/>
    <property type="match status" value="1"/>
</dbReference>
<dbReference type="PANTHER" id="PTHR43247">
    <property type="entry name" value="PHOSPHOSERINE AMINOTRANSFERASE"/>
    <property type="match status" value="1"/>
</dbReference>
<dbReference type="InterPro" id="IPR015422">
    <property type="entry name" value="PyrdxlP-dep_Trfase_small"/>
</dbReference>
<keyword evidence="2 8" id="KW-0032">Aminotransferase</keyword>
<dbReference type="EC" id="2.6.1.52" evidence="8"/>
<dbReference type="AlphaFoldDB" id="A0A379FGP7"/>
<dbReference type="InterPro" id="IPR022278">
    <property type="entry name" value="Pser_aminoTfrase"/>
</dbReference>
<gene>
    <name evidence="8" type="primary">serC_1</name>
    <name evidence="8" type="ORF">NCTC11938_01128</name>
</gene>
<proteinExistence type="predicted"/>
<organism evidence="8 9">
    <name type="scientific">Proteus mirabilis</name>
    <dbReference type="NCBI Taxonomy" id="584"/>
    <lineage>
        <taxon>Bacteria</taxon>
        <taxon>Pseudomonadati</taxon>
        <taxon>Pseudomonadota</taxon>
        <taxon>Gammaproteobacteria</taxon>
        <taxon>Enterobacterales</taxon>
        <taxon>Morganellaceae</taxon>
        <taxon>Proteus</taxon>
    </lineage>
</organism>
<dbReference type="SUPFAM" id="SSF53383">
    <property type="entry name" value="PLP-dependent transferases"/>
    <property type="match status" value="1"/>
</dbReference>
<comment type="pathway">
    <text evidence="6">Amino-acid biosynthesis.</text>
</comment>
<dbReference type="GO" id="GO:0004648">
    <property type="term" value="F:O-phospho-L-serine:2-oxoglutarate aminotransferase activity"/>
    <property type="evidence" value="ECO:0007669"/>
    <property type="project" value="UniProtKB-EC"/>
</dbReference>
<evidence type="ECO:0000313" key="8">
    <source>
        <dbReference type="EMBL" id="SUC19185.1"/>
    </source>
</evidence>
<comment type="catalytic activity">
    <reaction evidence="7">
        <text>O-phospho-L-serine + 2-oxoglutarate = 3-phosphooxypyruvate + L-glutamate</text>
        <dbReference type="Rhea" id="RHEA:14329"/>
        <dbReference type="ChEBI" id="CHEBI:16810"/>
        <dbReference type="ChEBI" id="CHEBI:18110"/>
        <dbReference type="ChEBI" id="CHEBI:29985"/>
        <dbReference type="ChEBI" id="CHEBI:57524"/>
        <dbReference type="EC" id="2.6.1.52"/>
    </reaction>
</comment>
<evidence type="ECO:0000256" key="7">
    <source>
        <dbReference type="ARBA" id="ARBA00049007"/>
    </source>
</evidence>
<accession>A0A379FGP7</accession>
<dbReference type="GO" id="GO:0030170">
    <property type="term" value="F:pyridoxal phosphate binding"/>
    <property type="evidence" value="ECO:0007669"/>
    <property type="project" value="TreeGrafter"/>
</dbReference>
<dbReference type="PANTHER" id="PTHR43247:SF1">
    <property type="entry name" value="PHOSPHOSERINE AMINOTRANSFERASE"/>
    <property type="match status" value="1"/>
</dbReference>
<dbReference type="Proteomes" id="UP000254191">
    <property type="component" value="Unassembled WGS sequence"/>
</dbReference>